<dbReference type="AlphaFoldDB" id="A0A1Q3BPD6"/>
<dbReference type="STRING" id="3775.A0A1Q3BPD6"/>
<dbReference type="EMBL" id="BDDD01000763">
    <property type="protein sequence ID" value="GAV69917.1"/>
    <property type="molecule type" value="Genomic_DNA"/>
</dbReference>
<dbReference type="PANTHER" id="PTHR36020:SF1">
    <property type="entry name" value="TRANSMEMBRANE PROTEIN"/>
    <property type="match status" value="1"/>
</dbReference>
<comment type="caution">
    <text evidence="1">The sequence shown here is derived from an EMBL/GenBank/DDBJ whole genome shotgun (WGS) entry which is preliminary data.</text>
</comment>
<dbReference type="Proteomes" id="UP000187406">
    <property type="component" value="Unassembled WGS sequence"/>
</dbReference>
<evidence type="ECO:0000313" key="1">
    <source>
        <dbReference type="EMBL" id="GAV69917.1"/>
    </source>
</evidence>
<name>A0A1Q3BPD6_CEPFO</name>
<dbReference type="InParanoid" id="A0A1Q3BPD6"/>
<dbReference type="FunCoup" id="A0A1Q3BPD6">
    <property type="interactions" value="1628"/>
</dbReference>
<evidence type="ECO:0008006" key="3">
    <source>
        <dbReference type="Google" id="ProtNLM"/>
    </source>
</evidence>
<evidence type="ECO:0000313" key="2">
    <source>
        <dbReference type="Proteomes" id="UP000187406"/>
    </source>
</evidence>
<protein>
    <recommendedName>
        <fullName evidence="3">Transmembrane protein</fullName>
    </recommendedName>
</protein>
<proteinExistence type="predicted"/>
<reference evidence="2" key="1">
    <citation type="submission" date="2016-04" db="EMBL/GenBank/DDBJ databases">
        <title>Cephalotus genome sequencing.</title>
        <authorList>
            <person name="Fukushima K."/>
            <person name="Hasebe M."/>
            <person name="Fang X."/>
        </authorList>
    </citation>
    <scope>NUCLEOTIDE SEQUENCE [LARGE SCALE GENOMIC DNA]</scope>
    <source>
        <strain evidence="2">cv. St1</strain>
    </source>
</reference>
<organism evidence="1 2">
    <name type="scientific">Cephalotus follicularis</name>
    <name type="common">Albany pitcher plant</name>
    <dbReference type="NCBI Taxonomy" id="3775"/>
    <lineage>
        <taxon>Eukaryota</taxon>
        <taxon>Viridiplantae</taxon>
        <taxon>Streptophyta</taxon>
        <taxon>Embryophyta</taxon>
        <taxon>Tracheophyta</taxon>
        <taxon>Spermatophyta</taxon>
        <taxon>Magnoliopsida</taxon>
        <taxon>eudicotyledons</taxon>
        <taxon>Gunneridae</taxon>
        <taxon>Pentapetalae</taxon>
        <taxon>rosids</taxon>
        <taxon>fabids</taxon>
        <taxon>Oxalidales</taxon>
        <taxon>Cephalotaceae</taxon>
        <taxon>Cephalotus</taxon>
    </lineage>
</organism>
<gene>
    <name evidence="1" type="ORF">CFOL_v3_13417</name>
</gene>
<accession>A0A1Q3BPD6</accession>
<dbReference type="PANTHER" id="PTHR36020">
    <property type="entry name" value="TRANSMEMBRANE PROTEIN"/>
    <property type="match status" value="1"/>
</dbReference>
<keyword evidence="2" id="KW-1185">Reference proteome</keyword>
<dbReference type="OrthoDB" id="1908857at2759"/>
<sequence length="634" mass="69023">MALAFFYNSLQNLWPFSKLKVDDLRLSNEIVHKLPLPEYTKRFIFAVREPESKSVIYILSAQNLSERSAADAECLIREIRPEVVVAQVGHSTLTEIQSEEGEFIDGVNDPVPTSSFGVLKRCFVDKINKEKYENVAGNLVLREIFGISFHGHVLAAKGAAEEVGSSFLVLQSPSVKNHVVNNHSGDVEMENKVQNLASCFLPQKMGSIVSLSARRFSISSDVQPQMVKLLSSHMDIPAFKLWHSGSVSDVGLKEIQPRGSYEAPSFAQSLYPLLVDLHNIFVDLPSIARALALAQKMLFDVSRGEAVDIRIISEVYTFRIAVEALRIGLNNAGRLPFNKMGNPKSNKVEFSELPLEEKGQALLAQALQSQAKKFKAVVAVIDASSLAGVRKHWNTCVPPDVKDLVGQLVTSCEDDGEIVNHTERKWLFSSKPVVAVGAGATAVFGASSFSKVVPASTFMKIVTFKAPASMKLILTQTQKAMAIALGKTIGPSKVVAPGLASAGNNAASIFKAAASAEKIRTVAHSIIGSAQKTSFSAMRTAFYEIMRKRQLRSIGFLPWATFGCSIATCTGLLVYGDGIECAAESFPAARSIASLGRGIQSLREASQTVRQTDGTRIQDSIERLMYRLKKAKVQ</sequence>